<dbReference type="InterPro" id="IPR000522">
    <property type="entry name" value="ABC_transptr_permease_BtuC"/>
</dbReference>
<keyword evidence="7 8" id="KW-0472">Membrane</keyword>
<dbReference type="RefSeq" id="WP_114727746.1">
    <property type="nucleotide sequence ID" value="NZ_BJMI01000020.1"/>
</dbReference>
<feature type="transmembrane region" description="Helical" evidence="8">
    <location>
        <begin position="95"/>
        <end position="117"/>
    </location>
</feature>
<dbReference type="AlphaFoldDB" id="A0A370G0G8"/>
<feature type="transmembrane region" description="Helical" evidence="8">
    <location>
        <begin position="150"/>
        <end position="170"/>
    </location>
</feature>
<dbReference type="OrthoDB" id="9811975at2"/>
<comment type="subcellular location">
    <subcellularLocation>
        <location evidence="1">Cell membrane</location>
        <topology evidence="1">Multi-pass membrane protein</topology>
    </subcellularLocation>
</comment>
<evidence type="ECO:0000313" key="10">
    <source>
        <dbReference type="EMBL" id="RDI37381.1"/>
    </source>
</evidence>
<dbReference type="EMBL" id="JABEQI010000009">
    <property type="protein sequence ID" value="MBB2187581.1"/>
    <property type="molecule type" value="Genomic_DNA"/>
</dbReference>
<dbReference type="GO" id="GO:0033214">
    <property type="term" value="P:siderophore-iron import into cell"/>
    <property type="evidence" value="ECO:0007669"/>
    <property type="project" value="TreeGrafter"/>
</dbReference>
<evidence type="ECO:0000256" key="1">
    <source>
        <dbReference type="ARBA" id="ARBA00004651"/>
    </source>
</evidence>
<evidence type="ECO:0000256" key="5">
    <source>
        <dbReference type="ARBA" id="ARBA00022692"/>
    </source>
</evidence>
<comment type="caution">
    <text evidence="10">The sequence shown here is derived from an EMBL/GenBank/DDBJ whole genome shotgun (WGS) entry which is preliminary data.</text>
</comment>
<feature type="transmembrane region" description="Helical" evidence="8">
    <location>
        <begin position="124"/>
        <end position="144"/>
    </location>
</feature>
<feature type="transmembrane region" description="Helical" evidence="8">
    <location>
        <begin position="311"/>
        <end position="332"/>
    </location>
</feature>
<dbReference type="SUPFAM" id="SSF81345">
    <property type="entry name" value="ABC transporter involved in vitamin B12 uptake, BtuC"/>
    <property type="match status" value="1"/>
</dbReference>
<keyword evidence="5 8" id="KW-0812">Transmembrane</keyword>
<evidence type="ECO:0000256" key="7">
    <source>
        <dbReference type="ARBA" id="ARBA00023136"/>
    </source>
</evidence>
<evidence type="ECO:0000313" key="12">
    <source>
        <dbReference type="Proteomes" id="UP000562982"/>
    </source>
</evidence>
<proteinExistence type="inferred from homology"/>
<feature type="transmembrane region" description="Helical" evidence="8">
    <location>
        <begin position="12"/>
        <end position="30"/>
    </location>
</feature>
<evidence type="ECO:0000313" key="9">
    <source>
        <dbReference type="EMBL" id="MBB2187581.1"/>
    </source>
</evidence>
<keyword evidence="6 8" id="KW-1133">Transmembrane helix</keyword>
<feature type="transmembrane region" description="Helical" evidence="8">
    <location>
        <begin position="68"/>
        <end position="89"/>
    </location>
</feature>
<dbReference type="EMBL" id="QQAW01000006">
    <property type="protein sequence ID" value="RDI37381.1"/>
    <property type="molecule type" value="Genomic_DNA"/>
</dbReference>
<evidence type="ECO:0000313" key="11">
    <source>
        <dbReference type="Proteomes" id="UP000254958"/>
    </source>
</evidence>
<dbReference type="Gene3D" id="1.10.3470.10">
    <property type="entry name" value="ABC transporter involved in vitamin B12 uptake, BtuC"/>
    <property type="match status" value="1"/>
</dbReference>
<feature type="transmembrane region" description="Helical" evidence="8">
    <location>
        <begin position="240"/>
        <end position="268"/>
    </location>
</feature>
<dbReference type="InterPro" id="IPR037294">
    <property type="entry name" value="ABC_BtuC-like"/>
</dbReference>
<name>A0A370G0G8_GLULI</name>
<keyword evidence="11" id="KW-1185">Reference proteome</keyword>
<reference evidence="9 12" key="2">
    <citation type="submission" date="2020-04" db="EMBL/GenBank/DDBJ databases">
        <title>Description of novel Gluconacetobacter.</title>
        <authorList>
            <person name="Sombolestani A."/>
        </authorList>
    </citation>
    <scope>NUCLEOTIDE SEQUENCE [LARGE SCALE GENOMIC DNA]</scope>
    <source>
        <strain evidence="9 12">LMG 1382</strain>
    </source>
</reference>
<evidence type="ECO:0000256" key="2">
    <source>
        <dbReference type="ARBA" id="ARBA00007935"/>
    </source>
</evidence>
<dbReference type="Proteomes" id="UP000254958">
    <property type="component" value="Unassembled WGS sequence"/>
</dbReference>
<evidence type="ECO:0000256" key="4">
    <source>
        <dbReference type="ARBA" id="ARBA00022475"/>
    </source>
</evidence>
<accession>A0A370G0G8</accession>
<evidence type="ECO:0000256" key="6">
    <source>
        <dbReference type="ARBA" id="ARBA00022989"/>
    </source>
</evidence>
<keyword evidence="4" id="KW-1003">Cell membrane</keyword>
<feature type="transmembrane region" description="Helical" evidence="8">
    <location>
        <begin position="199"/>
        <end position="220"/>
    </location>
</feature>
<evidence type="ECO:0000256" key="3">
    <source>
        <dbReference type="ARBA" id="ARBA00022448"/>
    </source>
</evidence>
<dbReference type="Proteomes" id="UP000562982">
    <property type="component" value="Unassembled WGS sequence"/>
</dbReference>
<sequence>MNVWRERALWGVALGGLLVLVVVSLGLGRYRVPQGELMTVLLDRDGAMPEARRTLLHSILFATRLPRVAGAVIVGAALSVSGAGFQAVFRNPLVSPGLLGVLAGAGFGAALGIVAGASPMGMHLLSFVGGAVAVAAAVGVARLFDAASMLMLVFGGLVSTALFTALLSLLKYVADPDKQLPDIVFWLLGSLTQVTETDVGMMAVPVAIGVVGLTLCGRMLDALAMGDDEARTLGVPVDVLRYGVIAVATVLSAVTVSVAGMIGWIGLIVPHVARLLAGPCNARVLPLSACLGGGFLLICDDLARCVSVEEIPVGLVADLLGVCVFLCVLRLIRRGWAE</sequence>
<dbReference type="GO" id="GO:0005886">
    <property type="term" value="C:plasma membrane"/>
    <property type="evidence" value="ECO:0007669"/>
    <property type="project" value="UniProtKB-SubCell"/>
</dbReference>
<gene>
    <name evidence="10" type="ORF">C7453_106104</name>
    <name evidence="9" type="ORF">HLH32_14580</name>
</gene>
<protein>
    <submittedName>
        <fullName evidence="9">Iron ABC transporter permease</fullName>
    </submittedName>
    <submittedName>
        <fullName evidence="10">Iron complex transport system permease protein</fullName>
    </submittedName>
</protein>
<keyword evidence="3" id="KW-0813">Transport</keyword>
<dbReference type="PANTHER" id="PTHR30472">
    <property type="entry name" value="FERRIC ENTEROBACTIN TRANSPORT SYSTEM PERMEASE PROTEIN"/>
    <property type="match status" value="1"/>
</dbReference>
<reference evidence="10 11" key="1">
    <citation type="submission" date="2018-07" db="EMBL/GenBank/DDBJ databases">
        <title>Genomic Encyclopedia of Type Strains, Phase IV (KMG-IV): sequencing the most valuable type-strain genomes for metagenomic binning, comparative biology and taxonomic classification.</title>
        <authorList>
            <person name="Goeker M."/>
        </authorList>
    </citation>
    <scope>NUCLEOTIDE SEQUENCE [LARGE SCALE GENOMIC DNA]</scope>
    <source>
        <strain evidence="10 11">DSM 5603</strain>
    </source>
</reference>
<dbReference type="CDD" id="cd06550">
    <property type="entry name" value="TM_ABC_iron-siderophores_like"/>
    <property type="match status" value="1"/>
</dbReference>
<evidence type="ECO:0000256" key="8">
    <source>
        <dbReference type="SAM" id="Phobius"/>
    </source>
</evidence>
<dbReference type="GO" id="GO:0022857">
    <property type="term" value="F:transmembrane transporter activity"/>
    <property type="evidence" value="ECO:0007669"/>
    <property type="project" value="InterPro"/>
</dbReference>
<comment type="similarity">
    <text evidence="2">Belongs to the binding-protein-dependent transport system permease family. FecCD subfamily.</text>
</comment>
<dbReference type="Pfam" id="PF01032">
    <property type="entry name" value="FecCD"/>
    <property type="match status" value="1"/>
</dbReference>
<feature type="transmembrane region" description="Helical" evidence="8">
    <location>
        <begin position="280"/>
        <end position="299"/>
    </location>
</feature>
<dbReference type="PANTHER" id="PTHR30472:SF70">
    <property type="entry name" value="MOLYBDATE IMPORT SYSTEM PERMEASE PROTEIN MOLB"/>
    <property type="match status" value="1"/>
</dbReference>
<organism evidence="10 11">
    <name type="scientific">Gluconacetobacter liquefaciens</name>
    <name type="common">Acetobacter liquefaciens</name>
    <dbReference type="NCBI Taxonomy" id="89584"/>
    <lineage>
        <taxon>Bacteria</taxon>
        <taxon>Pseudomonadati</taxon>
        <taxon>Pseudomonadota</taxon>
        <taxon>Alphaproteobacteria</taxon>
        <taxon>Acetobacterales</taxon>
        <taxon>Acetobacteraceae</taxon>
        <taxon>Gluconacetobacter</taxon>
    </lineage>
</organism>